<dbReference type="GO" id="GO:0071949">
    <property type="term" value="F:FAD binding"/>
    <property type="evidence" value="ECO:0007669"/>
    <property type="project" value="InterPro"/>
</dbReference>
<proteinExistence type="predicted"/>
<dbReference type="InterPro" id="IPR036188">
    <property type="entry name" value="FAD/NAD-bd_sf"/>
</dbReference>
<dbReference type="Pfam" id="PF06100">
    <property type="entry name" value="MCRA"/>
    <property type="match status" value="1"/>
</dbReference>
<organism evidence="1 2">
    <name type="scientific">Lachnellula cervina</name>
    <dbReference type="NCBI Taxonomy" id="1316786"/>
    <lineage>
        <taxon>Eukaryota</taxon>
        <taxon>Fungi</taxon>
        <taxon>Dikarya</taxon>
        <taxon>Ascomycota</taxon>
        <taxon>Pezizomycotina</taxon>
        <taxon>Leotiomycetes</taxon>
        <taxon>Helotiales</taxon>
        <taxon>Lachnaceae</taxon>
        <taxon>Lachnellula</taxon>
    </lineage>
</organism>
<dbReference type="PANTHER" id="PTHR37417:SF2">
    <property type="entry name" value="67 KDA MYOSIN-CROSS-REACTIVE ANTIGEN FAMILY PROTEIN (AFU_ORTHOLOGUE AFUA_5G09970)"/>
    <property type="match status" value="1"/>
</dbReference>
<dbReference type="Gene3D" id="3.50.50.60">
    <property type="entry name" value="FAD/NAD(P)-binding domain"/>
    <property type="match status" value="1"/>
</dbReference>
<dbReference type="AlphaFoldDB" id="A0A7D8YPR6"/>
<reference evidence="1 2" key="1">
    <citation type="submission" date="2018-05" db="EMBL/GenBank/DDBJ databases">
        <title>Whole genome sequencing for identification of molecular markers to develop diagnostic detection tools for the regulated plant pathogen Lachnellula willkommii.</title>
        <authorList>
            <person name="Giroux E."/>
            <person name="Bilodeau G."/>
        </authorList>
    </citation>
    <scope>NUCLEOTIDE SEQUENCE [LARGE SCALE GENOMIC DNA]</scope>
    <source>
        <strain evidence="1 2">CBS 625.97</strain>
    </source>
</reference>
<keyword evidence="2" id="KW-1185">Reference proteome</keyword>
<dbReference type="PANTHER" id="PTHR37417">
    <property type="entry name" value="67 KDA MYOSIN-CROSS-REACTIVE ANTIGEN FAMILY PROTEIN (AFU_ORTHOLOGUE AFUA_5G09970)"/>
    <property type="match status" value="1"/>
</dbReference>
<dbReference type="OrthoDB" id="545169at2759"/>
<evidence type="ECO:0000313" key="2">
    <source>
        <dbReference type="Proteomes" id="UP000481288"/>
    </source>
</evidence>
<dbReference type="InterPro" id="IPR010354">
    <property type="entry name" value="Oleate_hydratase"/>
</dbReference>
<gene>
    <name evidence="1" type="primary">sph</name>
    <name evidence="1" type="ORF">LCER1_G003337</name>
</gene>
<sequence>MLAGPLQSEKTLGAKRIDECFDKSFFQTKFWYMWDTIAVEFRRYVHRFIQEFPRINTLAGVDRTPYNQYDYIIRPIEIYLKAQGVDFHYETKVTSLSSFHGSNYCKRNPFYILKTAATGLIHVELHDIVMVILGSMTACSSIGTNNSPPKALPIPDVAKTAPDGS</sequence>
<accession>A0A7D8YPR6</accession>
<comment type="caution">
    <text evidence="1">The sequence shown here is derived from an EMBL/GenBank/DDBJ whole genome shotgun (WGS) entry which is preliminary data.</text>
</comment>
<protein>
    <submittedName>
        <fullName evidence="1">Oleate hydratase</fullName>
    </submittedName>
</protein>
<name>A0A7D8YPR6_9HELO</name>
<dbReference type="GO" id="GO:0006631">
    <property type="term" value="P:fatty acid metabolic process"/>
    <property type="evidence" value="ECO:0007669"/>
    <property type="project" value="InterPro"/>
</dbReference>
<dbReference type="GO" id="GO:0050151">
    <property type="term" value="F:oleate hydratase activity"/>
    <property type="evidence" value="ECO:0007669"/>
    <property type="project" value="InterPro"/>
</dbReference>
<dbReference type="EMBL" id="QGMG01000444">
    <property type="protein sequence ID" value="TVY53529.1"/>
    <property type="molecule type" value="Genomic_DNA"/>
</dbReference>
<dbReference type="Proteomes" id="UP000481288">
    <property type="component" value="Unassembled WGS sequence"/>
</dbReference>
<evidence type="ECO:0000313" key="1">
    <source>
        <dbReference type="EMBL" id="TVY53529.1"/>
    </source>
</evidence>